<proteinExistence type="predicted"/>
<dbReference type="RefSeq" id="WP_290359761.1">
    <property type="nucleotide sequence ID" value="NZ_JAUHHC010000003.1"/>
</dbReference>
<accession>A0ABT8DT44</accession>
<dbReference type="Proteomes" id="UP001228044">
    <property type="component" value="Unassembled WGS sequence"/>
</dbReference>
<name>A0ABT8DT44_9BURK</name>
<feature type="compositionally biased region" description="Acidic residues" evidence="1">
    <location>
        <begin position="101"/>
        <end position="113"/>
    </location>
</feature>
<comment type="caution">
    <text evidence="2">The sequence shown here is derived from an EMBL/GenBank/DDBJ whole genome shotgun (WGS) entry which is preliminary data.</text>
</comment>
<organism evidence="2 3">
    <name type="scientific">Roseateles violae</name>
    <dbReference type="NCBI Taxonomy" id="3058042"/>
    <lineage>
        <taxon>Bacteria</taxon>
        <taxon>Pseudomonadati</taxon>
        <taxon>Pseudomonadota</taxon>
        <taxon>Betaproteobacteria</taxon>
        <taxon>Burkholderiales</taxon>
        <taxon>Sphaerotilaceae</taxon>
        <taxon>Roseateles</taxon>
    </lineage>
</organism>
<reference evidence="2 3" key="1">
    <citation type="submission" date="2023-06" db="EMBL/GenBank/DDBJ databases">
        <title>Pelomonas sp. PFR6 16S ribosomal RNA gene Genome sequencing and assembly.</title>
        <authorList>
            <person name="Woo H."/>
        </authorList>
    </citation>
    <scope>NUCLEOTIDE SEQUENCE [LARGE SCALE GENOMIC DNA]</scope>
    <source>
        <strain evidence="2 3">PFR6</strain>
    </source>
</reference>
<gene>
    <name evidence="2" type="ORF">QWJ38_14345</name>
</gene>
<sequence length="1559" mass="172671">MLVADACSSDRPLGESAVAGWYTLIHASGRQSDWRAFVEIVPTSLLDLNIALAQARSPGLVDLLSNLIAALSRPLLDPPANAPSRDVESGVPSHGDVSASDVDELSEGEEDPDVSPRRGKQRLRGPLDNEKARANPVAWMLEASNYAYHSQRVDLIGDRDRLHPKATMERWRFLKERYRNGGSQERQFVAFAHVSQRLAQPARVALPLRLDGKRSTQLDVPGGTVVWNCLAALSASADPALDALELRQRSFAIHRLLDADIADYLRLRLVEQPDASTLAELLGIDTTPDALKVWLGKYREFLRKGKHIHPAYDARWAGSLGDIYRYLGAGEALAFYGGPDFDALPIGMASYITLDAETLAPIEQDVFRFLGWRMPEDRIIPGPQGSPISITREEFRVGWSTCQERTRHARADLKAARTADEFVDAFNRLTRSRLVALITLSAHRGTRLSRLTWRGLYQCAQLILIFDKDVGEYQSDRGVPVHRRLDQVLAAWQDDLTLMRDKAEQLGLSMSTNGRRAVPGMAADDPVFFAVRLGRGPAAMVIERTALRFKWLSEEAEACFASPLNIGRHFLVSQLIARRVSAWHVRVLTGHCRIHAEAFSDGMHVPPAHAMAVLRDEIEKLLDSLDLAPIANLDPSKKHRHLINLSGSLPSAADPYLSPSASNVFRILPAPFDTFTPVALRAIEDLRRRACEITGMSPRAEFTAAQTLFALLDRVDQEAIFSDLATTVSLAGPVACAVWERPNSAQPIGMRLNDRSVIALAHIKNRSQPGNWRNSAEEVGRWARNAHPMLGWPTNDFDAYLSLLALALRFRRFHYAPDLLTAASPALPSATFSRRSVLRIAGIDRALTPTASALGKALRQGNPRPIKNKGIGPLYDVAEALRSVSRISYPLGGEVQRAKDWKEKLKQIDNKDDLRAAALKKLHDFEISLWEKLDKKEADETSTLAGHLGEILTALSLLSPRDDPSEFTEQDWRDWVEAAKQVLDEKGKNTKAVKNNQTRYFGLKRLVRIARKIGWSAPRGLFTDGSPRISFDGLRRSAASVAVLSSDHAGIRELLTDHFEDWPLLQWQAELAATLHEHHPLRSSEQTALVVRCLVHESQMLLIKPGDFSHLKSVHAYRLLDCAKQVVELFGRVDDGSIDLKSKYLFLDNSGWDWSDARLIDDALVSAAAQVTGEAAVRKHSFRGNAYCRLLWPEWEVIARALLAANRSPSALREMLERDRGRGFAVGTLAARSAGHGLPVVGLVYYAAAWALMHSAQSRALLADLAPDSRLIEGVLGSTGSIRNAKSIAKAAEKDFDIWGEVARRCVKQMQLPPLVTTEERAVIAPRNKAADSAAPPFLSCVRLVAHLLAGGKRDSLANTLGIAKPYALHLESMLPDADRRKAVTHRRRGDATLGQLAEDRAFMDSKLGRELLANLATHPLPALTGLLIDLAPYRRNPRDPTASPAQLLQRLHSHLKVLPSPLRLQVRFNYDKYGCPLTAEQQHSLGERLVVSDNPRIGRQPECQVLPAELPPPTSGNETGRTVTKHRQSELVGRLTVATRLYIEALEITHQTLNGRLQ</sequence>
<feature type="region of interest" description="Disordered" evidence="1">
    <location>
        <begin position="1509"/>
        <end position="1528"/>
    </location>
</feature>
<protein>
    <recommendedName>
        <fullName evidence="4">Tyr recombinase domain-containing protein</fullName>
    </recommendedName>
</protein>
<evidence type="ECO:0000313" key="2">
    <source>
        <dbReference type="EMBL" id="MDN3921470.1"/>
    </source>
</evidence>
<keyword evidence="3" id="KW-1185">Reference proteome</keyword>
<evidence type="ECO:0000256" key="1">
    <source>
        <dbReference type="SAM" id="MobiDB-lite"/>
    </source>
</evidence>
<evidence type="ECO:0000313" key="3">
    <source>
        <dbReference type="Proteomes" id="UP001228044"/>
    </source>
</evidence>
<dbReference type="EMBL" id="JAUHHC010000003">
    <property type="protein sequence ID" value="MDN3921470.1"/>
    <property type="molecule type" value="Genomic_DNA"/>
</dbReference>
<evidence type="ECO:0008006" key="4">
    <source>
        <dbReference type="Google" id="ProtNLM"/>
    </source>
</evidence>
<feature type="region of interest" description="Disordered" evidence="1">
    <location>
        <begin position="78"/>
        <end position="129"/>
    </location>
</feature>